<feature type="domain" description="SMP-30/Gluconolactonase/LRE-like region" evidence="5">
    <location>
        <begin position="29"/>
        <end position="283"/>
    </location>
</feature>
<dbReference type="InterPro" id="IPR005511">
    <property type="entry name" value="SMP-30"/>
</dbReference>
<dbReference type="PRINTS" id="PR01790">
    <property type="entry name" value="SMP30FAMILY"/>
</dbReference>
<dbReference type="InterPro" id="IPR011042">
    <property type="entry name" value="6-blade_b-propeller_TolB-like"/>
</dbReference>
<evidence type="ECO:0000256" key="3">
    <source>
        <dbReference type="PIRSR" id="PIRSR605511-2"/>
    </source>
</evidence>
<dbReference type="InterPro" id="IPR036380">
    <property type="entry name" value="Isochorismatase-like_sf"/>
</dbReference>
<sequence length="524" mass="57163">MTHVTLRSEFETLIDPYAPVAQIGTGFDFTEGPIWHPVDHYLLFSDMPGDVRRRWDARRGVAEVKRPSNKCNGMTYDAELNLIVCEHATSSLIRERPDGRREVLASHFGGQELNSPNDVCVHSSGAIYFSDPWYGRMPVYGVERPRQLGFQGVYRVVPGADPKLVVDRNLFDQPNGLCFSPDEKLLYVNDTVQALIRVFDVNGDGSLSSARVFASGIRSELEPGLPDGMKCDQHGNVWVTAPGGVWVYSPRSELLGKLRLPELVANLTWGGPDFRTLYLTSTHSVYAIPTRVGPRHEPYMSGKRGSGTAAAGSASAAPILADGEMQLDPRRCAMIIQDLQNDVIMDGGAFADSGAPGHAKQQRVVENVRRLAETARVRGVAIIHVWFVVEPGAPGVTLNAPLFEGLVDSKAMVRGSWGAAPVSGLEPRPGDFVVEKVRMSAWEGTRLETILKATGRDMIINTGAWTNMSVEHTARTGADKGYFMIVPEDCCSTMNADWHAASIDFAMQNVAVVTKADAVIKALG</sequence>
<dbReference type="Gene3D" id="3.40.50.850">
    <property type="entry name" value="Isochorismatase-like"/>
    <property type="match status" value="1"/>
</dbReference>
<keyword evidence="9" id="KW-1185">Reference proteome</keyword>
<dbReference type="InterPro" id="IPR051262">
    <property type="entry name" value="SMP-30/CGR1_Lactonase"/>
</dbReference>
<reference evidence="8 9" key="1">
    <citation type="submission" date="2017-03" db="EMBL/GenBank/DDBJ databases">
        <title>Whole genome sequences of fourteen strains of Bradyrhizobium canariense and one strain of Bradyrhizobium japonicum isolated from Lupinus (Papilionoideae: Genisteae) species in Algeria.</title>
        <authorList>
            <person name="Crovadore J."/>
            <person name="Chekireb D."/>
            <person name="Brachmann A."/>
            <person name="Chablais R."/>
            <person name="Cochard B."/>
            <person name="Lefort F."/>
        </authorList>
    </citation>
    <scope>NUCLEOTIDE SEQUENCE [LARGE SCALE GENOMIC DNA]</scope>
    <source>
        <strain evidence="6 8">UBMA195</strain>
        <strain evidence="7 9">UBMAN05</strain>
    </source>
</reference>
<keyword evidence="3" id="KW-0862">Zinc</keyword>
<feature type="binding site" evidence="3">
    <location>
        <position position="31"/>
    </location>
    <ligand>
        <name>a divalent metal cation</name>
        <dbReference type="ChEBI" id="CHEBI:60240"/>
    </ligand>
</feature>
<dbReference type="InterPro" id="IPR000868">
    <property type="entry name" value="Isochorismatase-like_dom"/>
</dbReference>
<feature type="binding site" evidence="3">
    <location>
        <position position="175"/>
    </location>
    <ligand>
        <name>a divalent metal cation</name>
        <dbReference type="ChEBI" id="CHEBI:60240"/>
    </ligand>
</feature>
<feature type="binding site" evidence="3">
    <location>
        <position position="227"/>
    </location>
    <ligand>
        <name>a divalent metal cation</name>
        <dbReference type="ChEBI" id="CHEBI:60240"/>
    </ligand>
</feature>
<evidence type="ECO:0000313" key="7">
    <source>
        <dbReference type="EMBL" id="OSJ20102.1"/>
    </source>
</evidence>
<evidence type="ECO:0000313" key="9">
    <source>
        <dbReference type="Proteomes" id="UP000193884"/>
    </source>
</evidence>
<feature type="domain" description="Isochorismatase-like" evidence="4">
    <location>
        <begin position="332"/>
        <end position="517"/>
    </location>
</feature>
<dbReference type="GO" id="GO:0016787">
    <property type="term" value="F:hydrolase activity"/>
    <property type="evidence" value="ECO:0007669"/>
    <property type="project" value="UniProtKB-KW"/>
</dbReference>
<dbReference type="SUPFAM" id="SSF63829">
    <property type="entry name" value="Calcium-dependent phosphotriesterase"/>
    <property type="match status" value="1"/>
</dbReference>
<keyword evidence="3" id="KW-0479">Metal-binding</keyword>
<dbReference type="EMBL" id="NAFK01000178">
    <property type="protein sequence ID" value="OSJ20102.1"/>
    <property type="molecule type" value="Genomic_DNA"/>
</dbReference>
<comment type="caution">
    <text evidence="6">The sequence shown here is derived from an EMBL/GenBank/DDBJ whole genome shotgun (WGS) entry which is preliminary data.</text>
</comment>
<evidence type="ECO:0000256" key="2">
    <source>
        <dbReference type="PIRSR" id="PIRSR605511-1"/>
    </source>
</evidence>
<feature type="active site" description="Proton donor/acceptor" evidence="2">
    <location>
        <position position="227"/>
    </location>
</feature>
<name>A0A1X3FA78_9BRAD</name>
<dbReference type="InterPro" id="IPR013658">
    <property type="entry name" value="SGL"/>
</dbReference>
<dbReference type="RefSeq" id="WP_085352427.1">
    <property type="nucleotide sequence ID" value="NZ_NAEX01000185.1"/>
</dbReference>
<accession>A0A1X3FA78</accession>
<dbReference type="PANTHER" id="PTHR47572">
    <property type="entry name" value="LIPOPROTEIN-RELATED"/>
    <property type="match status" value="1"/>
</dbReference>
<gene>
    <name evidence="7" type="ORF">BST63_36615</name>
    <name evidence="6" type="ORF">BSZ18_21220</name>
</gene>
<evidence type="ECO:0000259" key="5">
    <source>
        <dbReference type="Pfam" id="PF08450"/>
    </source>
</evidence>
<evidence type="ECO:0000313" key="8">
    <source>
        <dbReference type="Proteomes" id="UP000193553"/>
    </source>
</evidence>
<dbReference type="Pfam" id="PF00857">
    <property type="entry name" value="Isochorismatase"/>
    <property type="match status" value="1"/>
</dbReference>
<dbReference type="PANTHER" id="PTHR47572:SF4">
    <property type="entry name" value="LACTONASE DRP35"/>
    <property type="match status" value="1"/>
</dbReference>
<dbReference type="Proteomes" id="UP000193884">
    <property type="component" value="Unassembled WGS sequence"/>
</dbReference>
<dbReference type="EMBL" id="NAFI01000177">
    <property type="protein sequence ID" value="OSJ07091.1"/>
    <property type="molecule type" value="Genomic_DNA"/>
</dbReference>
<dbReference type="CDD" id="cd00431">
    <property type="entry name" value="cysteine_hydrolases"/>
    <property type="match status" value="1"/>
</dbReference>
<keyword evidence="1" id="KW-0378">Hydrolase</keyword>
<dbReference type="Proteomes" id="UP000193553">
    <property type="component" value="Unassembled WGS sequence"/>
</dbReference>
<feature type="binding site" evidence="3">
    <location>
        <position position="117"/>
    </location>
    <ligand>
        <name>substrate</name>
    </ligand>
</feature>
<comment type="cofactor">
    <cofactor evidence="3">
        <name>Zn(2+)</name>
        <dbReference type="ChEBI" id="CHEBI:29105"/>
    </cofactor>
    <text evidence="3">Binds 1 divalent metal cation per subunit.</text>
</comment>
<evidence type="ECO:0000259" key="4">
    <source>
        <dbReference type="Pfam" id="PF00857"/>
    </source>
</evidence>
<dbReference type="OrthoDB" id="241638at2"/>
<evidence type="ECO:0000256" key="1">
    <source>
        <dbReference type="ARBA" id="ARBA00022801"/>
    </source>
</evidence>
<dbReference type="GO" id="GO:0046872">
    <property type="term" value="F:metal ion binding"/>
    <property type="evidence" value="ECO:0007669"/>
    <property type="project" value="UniProtKB-KW"/>
</dbReference>
<dbReference type="AlphaFoldDB" id="A0A1X3FA78"/>
<dbReference type="Gene3D" id="2.120.10.30">
    <property type="entry name" value="TolB, C-terminal domain"/>
    <property type="match status" value="1"/>
</dbReference>
<dbReference type="SUPFAM" id="SSF52499">
    <property type="entry name" value="Isochorismatase-like hydrolases"/>
    <property type="match status" value="1"/>
</dbReference>
<proteinExistence type="predicted"/>
<organism evidence="6 8">
    <name type="scientific">Bradyrhizobium canariense</name>
    <dbReference type="NCBI Taxonomy" id="255045"/>
    <lineage>
        <taxon>Bacteria</taxon>
        <taxon>Pseudomonadati</taxon>
        <taxon>Pseudomonadota</taxon>
        <taxon>Alphaproteobacteria</taxon>
        <taxon>Hyphomicrobiales</taxon>
        <taxon>Nitrobacteraceae</taxon>
        <taxon>Bradyrhizobium</taxon>
    </lineage>
</organism>
<dbReference type="Pfam" id="PF08450">
    <property type="entry name" value="SGL"/>
    <property type="match status" value="1"/>
</dbReference>
<evidence type="ECO:0000313" key="6">
    <source>
        <dbReference type="EMBL" id="OSJ07091.1"/>
    </source>
</evidence>
<protein>
    <submittedName>
        <fullName evidence="6">Gluconolactonase</fullName>
    </submittedName>
</protein>